<proteinExistence type="inferred from homology"/>
<feature type="region of interest" description="Disordered" evidence="5">
    <location>
        <begin position="357"/>
        <end position="376"/>
    </location>
</feature>
<comment type="similarity">
    <text evidence="1">Belongs to the 'phage' integrase family.</text>
</comment>
<evidence type="ECO:0000313" key="8">
    <source>
        <dbReference type="Proteomes" id="UP000057737"/>
    </source>
</evidence>
<dbReference type="EMBL" id="LNCU01000095">
    <property type="protein sequence ID" value="KWV50477.1"/>
    <property type="molecule type" value="Genomic_DNA"/>
</dbReference>
<dbReference type="Gene3D" id="1.10.443.10">
    <property type="entry name" value="Intergrase catalytic core"/>
    <property type="match status" value="1"/>
</dbReference>
<dbReference type="InterPro" id="IPR010998">
    <property type="entry name" value="Integrase_recombinase_N"/>
</dbReference>
<evidence type="ECO:0000256" key="4">
    <source>
        <dbReference type="ARBA" id="ARBA00023172"/>
    </source>
</evidence>
<keyword evidence="3" id="KW-0238">DNA-binding</keyword>
<protein>
    <recommendedName>
        <fullName evidence="6">Tyr recombinase domain-containing protein</fullName>
    </recommendedName>
</protein>
<keyword evidence="4" id="KW-0233">DNA recombination</keyword>
<dbReference type="GO" id="GO:0015074">
    <property type="term" value="P:DNA integration"/>
    <property type="evidence" value="ECO:0007669"/>
    <property type="project" value="UniProtKB-KW"/>
</dbReference>
<reference evidence="7 8" key="1">
    <citation type="submission" date="2015-11" db="EMBL/GenBank/DDBJ databases">
        <title>Draft Genome Sequence of the Strain BR 10303 (Bradyrhizobium sp.) isolated from nodules of Centrolobium paraense.</title>
        <authorList>
            <person name="Zelli J.E."/>
            <person name="Simoes-Araujo J.L."/>
            <person name="Barauna A.C."/>
            <person name="Silva K."/>
        </authorList>
    </citation>
    <scope>NUCLEOTIDE SEQUENCE [LARGE SCALE GENOMIC DNA]</scope>
    <source>
        <strain evidence="7 8">BR 10303</strain>
    </source>
</reference>
<name>A0A120FKC2_9BRAD</name>
<dbReference type="InterPro" id="IPR002104">
    <property type="entry name" value="Integrase_catalytic"/>
</dbReference>
<dbReference type="InterPro" id="IPR013762">
    <property type="entry name" value="Integrase-like_cat_sf"/>
</dbReference>
<evidence type="ECO:0000256" key="5">
    <source>
        <dbReference type="SAM" id="MobiDB-lite"/>
    </source>
</evidence>
<comment type="caution">
    <text evidence="7">The sequence shown here is derived from an EMBL/GenBank/DDBJ whole genome shotgun (WGS) entry which is preliminary data.</text>
</comment>
<dbReference type="GO" id="GO:0006310">
    <property type="term" value="P:DNA recombination"/>
    <property type="evidence" value="ECO:0007669"/>
    <property type="project" value="UniProtKB-KW"/>
</dbReference>
<dbReference type="Pfam" id="PF00589">
    <property type="entry name" value="Phage_integrase"/>
    <property type="match status" value="1"/>
</dbReference>
<dbReference type="AlphaFoldDB" id="A0A120FKC2"/>
<keyword evidence="2" id="KW-0229">DNA integration</keyword>
<dbReference type="GO" id="GO:0003677">
    <property type="term" value="F:DNA binding"/>
    <property type="evidence" value="ECO:0007669"/>
    <property type="project" value="UniProtKB-KW"/>
</dbReference>
<organism evidence="7 8">
    <name type="scientific">Bradyrhizobium macuxiense</name>
    <dbReference type="NCBI Taxonomy" id="1755647"/>
    <lineage>
        <taxon>Bacteria</taxon>
        <taxon>Pseudomonadati</taxon>
        <taxon>Pseudomonadota</taxon>
        <taxon>Alphaproteobacteria</taxon>
        <taxon>Hyphomicrobiales</taxon>
        <taxon>Nitrobacteraceae</taxon>
        <taxon>Bradyrhizobium</taxon>
    </lineage>
</organism>
<gene>
    <name evidence="7" type="ORF">AS156_14215</name>
</gene>
<dbReference type="InterPro" id="IPR011010">
    <property type="entry name" value="DNA_brk_join_enz"/>
</dbReference>
<evidence type="ECO:0000313" key="7">
    <source>
        <dbReference type="EMBL" id="KWV50477.1"/>
    </source>
</evidence>
<dbReference type="PANTHER" id="PTHR30349:SF41">
    <property type="entry name" value="INTEGRASE_RECOMBINASE PROTEIN MJ0367-RELATED"/>
    <property type="match status" value="1"/>
</dbReference>
<feature type="domain" description="Tyr recombinase" evidence="6">
    <location>
        <begin position="148"/>
        <end position="342"/>
    </location>
</feature>
<dbReference type="PROSITE" id="PS51898">
    <property type="entry name" value="TYR_RECOMBINASE"/>
    <property type="match status" value="1"/>
</dbReference>
<evidence type="ECO:0000259" key="6">
    <source>
        <dbReference type="PROSITE" id="PS51898"/>
    </source>
</evidence>
<dbReference type="InterPro" id="IPR050090">
    <property type="entry name" value="Tyrosine_recombinase_XerCD"/>
</dbReference>
<sequence length="376" mass="41996">MAIAVSKARRLAEDHLLRNANGDYSPDPDAARFPEWQGGAQPQVTSIVAAFKAYAKEAELGARTVKKWGPIIDRLVVHVGRDDLSAVTRTKMIDWKSDLLAQGLSSRSVRDGYIAAAKATLEYALGQDWIKTNPAASIKIRVKKKSRTREKGFTLAEAITILKATLAKPSAQTSRETAAARRWIPWICAYTGARVNEITSLVPDDIRTLAGVPVFRIQAENTKTDEYRIVPINDHLIEQGLLDYVKSRGSQPLFYDPARSRGGTDANPHWQKVGERLAEWIRKLGIPKGVQPNHGWRHRFSSAAMDAGMDERIQNIIQGHAPANEARAYGDLWPQTAQRELQKLPRYEVGAPLVRRMPRLGRQLSKKTRTGNSRTR</sequence>
<dbReference type="Proteomes" id="UP000057737">
    <property type="component" value="Unassembled WGS sequence"/>
</dbReference>
<keyword evidence="8" id="KW-1185">Reference proteome</keyword>
<dbReference type="SUPFAM" id="SSF56349">
    <property type="entry name" value="DNA breaking-rejoining enzymes"/>
    <property type="match status" value="1"/>
</dbReference>
<evidence type="ECO:0000256" key="2">
    <source>
        <dbReference type="ARBA" id="ARBA00022908"/>
    </source>
</evidence>
<evidence type="ECO:0000256" key="3">
    <source>
        <dbReference type="ARBA" id="ARBA00023125"/>
    </source>
</evidence>
<dbReference type="Gene3D" id="1.10.150.130">
    <property type="match status" value="1"/>
</dbReference>
<accession>A0A120FKC2</accession>
<dbReference type="PANTHER" id="PTHR30349">
    <property type="entry name" value="PHAGE INTEGRASE-RELATED"/>
    <property type="match status" value="1"/>
</dbReference>
<evidence type="ECO:0000256" key="1">
    <source>
        <dbReference type="ARBA" id="ARBA00008857"/>
    </source>
</evidence>